<dbReference type="InterPro" id="IPR018445">
    <property type="entry name" value="Put_Phosphate_transp_reg"/>
</dbReference>
<name>A0A644WJR6_9ZZZZ</name>
<evidence type="ECO:0008006" key="3">
    <source>
        <dbReference type="Google" id="ProtNLM"/>
    </source>
</evidence>
<dbReference type="Gene3D" id="1.20.58.220">
    <property type="entry name" value="Phosphate transport system protein phou homolog 2, domain 2"/>
    <property type="match status" value="1"/>
</dbReference>
<reference evidence="2" key="1">
    <citation type="submission" date="2019-08" db="EMBL/GenBank/DDBJ databases">
        <authorList>
            <person name="Kucharzyk K."/>
            <person name="Murdoch R.W."/>
            <person name="Higgins S."/>
            <person name="Loffler F."/>
        </authorList>
    </citation>
    <scope>NUCLEOTIDE SEQUENCE</scope>
</reference>
<evidence type="ECO:0000256" key="1">
    <source>
        <dbReference type="ARBA" id="ARBA00008591"/>
    </source>
</evidence>
<sequence length="207" mass="23881">MANKKGNNYFEMLAELVDYSCSAASLLNETLSNFDINIIKNKIDEMHEIEHTADIKKHEMMNKLAKEFITPIERGDIIELAHEIDNVTDAIEDILARIYMFNIISLREEALEFSNVIIKNCDALKGLMKEFYNYKKSTSINKLIININDLEEEGDKLYTSCIRNLYTSSKDPIELMTWTDTFKYFERCCDACESAANLVESVIMKNS</sequence>
<proteinExistence type="inferred from homology"/>
<evidence type="ECO:0000313" key="2">
    <source>
        <dbReference type="EMBL" id="MPM03791.1"/>
    </source>
</evidence>
<dbReference type="SUPFAM" id="SSF109755">
    <property type="entry name" value="PhoU-like"/>
    <property type="match status" value="1"/>
</dbReference>
<dbReference type="PANTHER" id="PTHR37298">
    <property type="entry name" value="UPF0111 PROTEIN YKAA"/>
    <property type="match status" value="1"/>
</dbReference>
<dbReference type="InterPro" id="IPR052912">
    <property type="entry name" value="UPF0111_domain"/>
</dbReference>
<protein>
    <recommendedName>
        <fullName evidence="3">Phosphate transport regulator</fullName>
    </recommendedName>
</protein>
<gene>
    <name evidence="2" type="ORF">SDC9_50058</name>
</gene>
<dbReference type="Pfam" id="PF01865">
    <property type="entry name" value="PhoU_div"/>
    <property type="match status" value="1"/>
</dbReference>
<dbReference type="InterPro" id="IPR038078">
    <property type="entry name" value="PhoU-like_sf"/>
</dbReference>
<comment type="similarity">
    <text evidence="1">Belongs to the UPF0111 family.</text>
</comment>
<comment type="caution">
    <text evidence="2">The sequence shown here is derived from an EMBL/GenBank/DDBJ whole genome shotgun (WGS) entry which is preliminary data.</text>
</comment>
<dbReference type="PANTHER" id="PTHR37298:SF1">
    <property type="entry name" value="UPF0111 PROTEIN YKAA"/>
    <property type="match status" value="1"/>
</dbReference>
<dbReference type="AlphaFoldDB" id="A0A644WJR6"/>
<dbReference type="EMBL" id="VSSQ01000982">
    <property type="protein sequence ID" value="MPM03791.1"/>
    <property type="molecule type" value="Genomic_DNA"/>
</dbReference>
<organism evidence="2">
    <name type="scientific">bioreactor metagenome</name>
    <dbReference type="NCBI Taxonomy" id="1076179"/>
    <lineage>
        <taxon>unclassified sequences</taxon>
        <taxon>metagenomes</taxon>
        <taxon>ecological metagenomes</taxon>
    </lineage>
</organism>
<accession>A0A644WJR6</accession>